<evidence type="ECO:0000313" key="1">
    <source>
        <dbReference type="EMBL" id="ORY80536.1"/>
    </source>
</evidence>
<proteinExistence type="predicted"/>
<dbReference type="EMBL" id="MCFI01000013">
    <property type="protein sequence ID" value="ORY80536.1"/>
    <property type="molecule type" value="Genomic_DNA"/>
</dbReference>
<gene>
    <name evidence="1" type="ORF">BCR37DRAFT_381234</name>
</gene>
<evidence type="ECO:0000313" key="2">
    <source>
        <dbReference type="Proteomes" id="UP000193685"/>
    </source>
</evidence>
<keyword evidence="2" id="KW-1185">Reference proteome</keyword>
<dbReference type="RefSeq" id="XP_040724424.1">
    <property type="nucleotide sequence ID" value="XM_040869648.1"/>
</dbReference>
<dbReference type="GeneID" id="63786247"/>
<name>A0A1Y2FB21_PROLT</name>
<organism evidence="1 2">
    <name type="scientific">Protomyces lactucae-debilis</name>
    <dbReference type="NCBI Taxonomy" id="2754530"/>
    <lineage>
        <taxon>Eukaryota</taxon>
        <taxon>Fungi</taxon>
        <taxon>Dikarya</taxon>
        <taxon>Ascomycota</taxon>
        <taxon>Taphrinomycotina</taxon>
        <taxon>Taphrinomycetes</taxon>
        <taxon>Taphrinales</taxon>
        <taxon>Protomycetaceae</taxon>
        <taxon>Protomyces</taxon>
    </lineage>
</organism>
<dbReference type="Proteomes" id="UP000193685">
    <property type="component" value="Unassembled WGS sequence"/>
</dbReference>
<dbReference type="AlphaFoldDB" id="A0A1Y2FB21"/>
<accession>A0A1Y2FB21</accession>
<comment type="caution">
    <text evidence="1">The sequence shown here is derived from an EMBL/GenBank/DDBJ whole genome shotgun (WGS) entry which is preliminary data.</text>
</comment>
<reference evidence="1 2" key="1">
    <citation type="submission" date="2016-07" db="EMBL/GenBank/DDBJ databases">
        <title>Pervasive Adenine N6-methylation of Active Genes in Fungi.</title>
        <authorList>
            <consortium name="DOE Joint Genome Institute"/>
            <person name="Mondo S.J."/>
            <person name="Dannebaum R.O."/>
            <person name="Kuo R.C."/>
            <person name="Labutti K."/>
            <person name="Haridas S."/>
            <person name="Kuo A."/>
            <person name="Salamov A."/>
            <person name="Ahrendt S.R."/>
            <person name="Lipzen A."/>
            <person name="Sullivan W."/>
            <person name="Andreopoulos W.B."/>
            <person name="Clum A."/>
            <person name="Lindquist E."/>
            <person name="Daum C."/>
            <person name="Ramamoorthy G.K."/>
            <person name="Gryganskyi A."/>
            <person name="Culley D."/>
            <person name="Magnuson J.K."/>
            <person name="James T.Y."/>
            <person name="O'Malley M.A."/>
            <person name="Stajich J.E."/>
            <person name="Spatafora J.W."/>
            <person name="Visel A."/>
            <person name="Grigoriev I.V."/>
        </authorList>
    </citation>
    <scope>NUCLEOTIDE SEQUENCE [LARGE SCALE GENOMIC DNA]</scope>
    <source>
        <strain evidence="1 2">12-1054</strain>
    </source>
</reference>
<sequence length="444" mass="50488">MSVEDMKTLCPDPYLASSAQYLRAWRKFVERIPRYLDVTVAIDAPPLVSFQLDTLKEEYICQVPGTALDEYTSEITFAEIFAEFLFPWHEQPALDKQQRARRLNEIYTQRPTYDETEFTIGDLKAIFRRIMPQVQADRFEVVHALHNLWIPDSFTVLSVWTDVIHSAGLLGFEVSLDIRPLRMGIDAEHSEITKVCPQYRRTTVDESGGSDDCQEPTMSKRQVCDKAKLCVSLNFLSPQHAAAWHKYVLRDSRFAKDPISYKSFVERATLAVIDSSGATFQCSVQSPLSQMYGEIEYTKLVEMFLVPDFSASRESRADAINDVYAARPDFDETQFLVDDLVTVMKRAVPAKRVEILHPRHHLPFPGQMPLCIVQQSLMKENQTRGLIGLFESVSLTIRVETAQSLGETDWQTQVLVGDLSKYKCIHDSLVQAEASDHGFVSAAE</sequence>
<protein>
    <submittedName>
        <fullName evidence="1">Uncharacterized protein</fullName>
    </submittedName>
</protein>